<dbReference type="EMBL" id="JAENIK010000012">
    <property type="protein sequence ID" value="MBK1817865.1"/>
    <property type="molecule type" value="Genomic_DNA"/>
</dbReference>
<dbReference type="Pfam" id="PF04168">
    <property type="entry name" value="Alpha-E"/>
    <property type="match status" value="1"/>
</dbReference>
<name>A0A934VD80_9BACT</name>
<evidence type="ECO:0000256" key="1">
    <source>
        <dbReference type="SAM" id="MobiDB-lite"/>
    </source>
</evidence>
<dbReference type="InterPro" id="IPR007296">
    <property type="entry name" value="DUF403"/>
</dbReference>
<protein>
    <submittedName>
        <fullName evidence="3">Alpha-E domain-containing protein</fullName>
    </submittedName>
</protein>
<dbReference type="Proteomes" id="UP000600139">
    <property type="component" value="Unassembled WGS sequence"/>
</dbReference>
<evidence type="ECO:0000259" key="2">
    <source>
        <dbReference type="Pfam" id="PF04168"/>
    </source>
</evidence>
<keyword evidence="4" id="KW-1185">Reference proteome</keyword>
<evidence type="ECO:0000313" key="3">
    <source>
        <dbReference type="EMBL" id="MBK1817865.1"/>
    </source>
</evidence>
<gene>
    <name evidence="3" type="ORF">JIN84_19750</name>
</gene>
<dbReference type="PANTHER" id="PTHR34595:SF7">
    <property type="entry name" value="SLL1039 PROTEIN"/>
    <property type="match status" value="1"/>
</dbReference>
<proteinExistence type="predicted"/>
<reference evidence="3" key="1">
    <citation type="submission" date="2021-01" db="EMBL/GenBank/DDBJ databases">
        <title>Modified the classification status of verrucomicrobia.</title>
        <authorList>
            <person name="Feng X."/>
        </authorList>
    </citation>
    <scope>NUCLEOTIDE SEQUENCE</scope>
    <source>
        <strain evidence="3">JCM 18052</strain>
    </source>
</reference>
<dbReference type="InterPro" id="IPR051680">
    <property type="entry name" value="ATP-dep_Glu-Cys_Ligase-2"/>
</dbReference>
<dbReference type="AlphaFoldDB" id="A0A934VD80"/>
<feature type="domain" description="DUF403" evidence="2">
    <location>
        <begin position="1"/>
        <end position="314"/>
    </location>
</feature>
<comment type="caution">
    <text evidence="3">The sequence shown here is derived from an EMBL/GenBank/DDBJ whole genome shotgun (WGS) entry which is preliminary data.</text>
</comment>
<dbReference type="RefSeq" id="WP_200352793.1">
    <property type="nucleotide sequence ID" value="NZ_BAABHZ010000001.1"/>
</dbReference>
<feature type="compositionally biased region" description="Low complexity" evidence="1">
    <location>
        <begin position="339"/>
        <end position="348"/>
    </location>
</feature>
<sequence>MLSRVANTLYWMVRYVERADNLARLIDVNQQLLLDFERLDSERLSGFWQPIILSTGDEEAFGKLYDDSGSDEVIRYLTDDPRNPNSITSCIALARENARTVRDQLSDELWEELNALYLFSRSSEAQRLIKYDPPRYYENIRRSAVTFLGIASSTTRRNEAWEFMELGRHLERADKTTRFLDVSSYLPPGEDGMEAASPGILHWTAILRSCGAMGAYRALQQEINARGVTDFLMFSSDFPRSVRYCIERVDISLHRISGTPRGAFSNEAERESGRLLSDLNFGSAEEVSKTGLHDYLDGLQSRFNHIGGEIFETYVLMPERVQVSPGPKPPTMSDVAAWQLQQQQQQQQRSEPNL</sequence>
<feature type="region of interest" description="Disordered" evidence="1">
    <location>
        <begin position="322"/>
        <end position="354"/>
    </location>
</feature>
<organism evidence="3 4">
    <name type="scientific">Luteolibacter yonseiensis</name>
    <dbReference type="NCBI Taxonomy" id="1144680"/>
    <lineage>
        <taxon>Bacteria</taxon>
        <taxon>Pseudomonadati</taxon>
        <taxon>Verrucomicrobiota</taxon>
        <taxon>Verrucomicrobiia</taxon>
        <taxon>Verrucomicrobiales</taxon>
        <taxon>Verrucomicrobiaceae</taxon>
        <taxon>Luteolibacter</taxon>
    </lineage>
</organism>
<evidence type="ECO:0000313" key="4">
    <source>
        <dbReference type="Proteomes" id="UP000600139"/>
    </source>
</evidence>
<dbReference type="PANTHER" id="PTHR34595">
    <property type="entry name" value="BLR5612 PROTEIN"/>
    <property type="match status" value="1"/>
</dbReference>
<accession>A0A934VD80</accession>